<dbReference type="AlphaFoldDB" id="A0AAD1FF46"/>
<feature type="chain" id="PRO_5042082605" description="DUF5666 domain-containing protein" evidence="1">
    <location>
        <begin position="20"/>
        <end position="203"/>
    </location>
</feature>
<accession>A0AAD1FF46</accession>
<evidence type="ECO:0000313" key="3">
    <source>
        <dbReference type="Proteomes" id="UP000218554"/>
    </source>
</evidence>
<feature type="signal peptide" evidence="1">
    <location>
        <begin position="1"/>
        <end position="19"/>
    </location>
</feature>
<dbReference type="KEGG" id="pfuw:KF707C_20490"/>
<organism evidence="2 3">
    <name type="scientific">Metapseudomonas furukawaii</name>
    <name type="common">Pseudomonas furukawaii</name>
    <dbReference type="NCBI Taxonomy" id="1149133"/>
    <lineage>
        <taxon>Bacteria</taxon>
        <taxon>Pseudomonadati</taxon>
        <taxon>Pseudomonadota</taxon>
        <taxon>Gammaproteobacteria</taxon>
        <taxon>Pseudomonadales</taxon>
        <taxon>Pseudomonadaceae</taxon>
        <taxon>Metapseudomonas</taxon>
    </lineage>
</organism>
<name>A0AAD1FF46_METFU</name>
<evidence type="ECO:0000256" key="1">
    <source>
        <dbReference type="SAM" id="SignalP"/>
    </source>
</evidence>
<evidence type="ECO:0008006" key="4">
    <source>
        <dbReference type="Google" id="ProtNLM"/>
    </source>
</evidence>
<evidence type="ECO:0000313" key="2">
    <source>
        <dbReference type="EMBL" id="BAU73737.1"/>
    </source>
</evidence>
<reference evidence="2 3" key="2">
    <citation type="journal article" date="2017" name="Int. J. Syst. Evol. Microbiol.">
        <title>Pseudomonas furukawaii sp. nov., a polychlorinated biphenyl-degrading bacterium isolated from biphenyl-contaminated soil in Japan.</title>
        <authorList>
            <person name="Kimura N."/>
            <person name="Watanabe T."/>
            <person name="Suenaga H."/>
            <person name="Fujihara H."/>
            <person name="Futagami T."/>
            <person name="Goto M."/>
            <person name="Hanada S."/>
            <person name="Hirose J."/>
        </authorList>
    </citation>
    <scope>NUCLEOTIDE SEQUENCE [LARGE SCALE GENOMIC DNA]</scope>
    <source>
        <strain evidence="3">DSM 10086 / NBRC 110670 / KF707</strain>
    </source>
</reference>
<protein>
    <recommendedName>
        <fullName evidence="4">DUF5666 domain-containing protein</fullName>
    </recommendedName>
</protein>
<keyword evidence="3" id="KW-1185">Reference proteome</keyword>
<dbReference type="RefSeq" id="WP_004422561.1">
    <property type="nucleotide sequence ID" value="NZ_AJMR01000228.1"/>
</dbReference>
<gene>
    <name evidence="2" type="ORF">KF707C_20490</name>
</gene>
<proteinExistence type="predicted"/>
<reference evidence="3" key="1">
    <citation type="submission" date="2015-05" db="EMBL/GenBank/DDBJ databases">
        <title>Draft genome sequencing of a biphenyl-degrading bacterium, Pseudomonas balearica KF707 (=NBRC110670).</title>
        <authorList>
            <person name="Kimura N."/>
            <person name="Hirose J."/>
            <person name="Watanabe T."/>
            <person name="Suenaga H."/>
            <person name="Fujihara H."/>
            <person name="Noguchi M."/>
            <person name="Hashimoto M."/>
            <person name="Shimodaira J."/>
            <person name="Tsuchikane K."/>
            <person name="Hosoyama A."/>
            <person name="Yamazoe A."/>
            <person name="Fujita N."/>
            <person name="Furukawa K."/>
        </authorList>
    </citation>
    <scope>NUCLEOTIDE SEQUENCE [LARGE SCALE GENOMIC DNA]</scope>
    <source>
        <strain evidence="3">DSM 10086 / NBRC 110670 / KF707</strain>
    </source>
</reference>
<dbReference type="EMBL" id="AP014862">
    <property type="protein sequence ID" value="BAU73737.1"/>
    <property type="molecule type" value="Genomic_DNA"/>
</dbReference>
<dbReference type="Proteomes" id="UP000218554">
    <property type="component" value="Chromosome"/>
</dbReference>
<sequence length="203" mass="21879">MHNAKHQYLPLILSLALLAACSGTPPSDGLTSTGSRAEVFEPGVPGGITQETERISAVVRAIDPVKRTFVLEDEQGNRQTFHAIPEMRNFPQLAVGDRVNAVVTQERVVQLREPGQPAGNGAAGMVAGAPEGAKPGVLMADTVELTAKVKVIDTLNHTATLEFADGSRRVVRVRPDIELRNEYLNQEVVIRVTTAMAIRVEKP</sequence>
<dbReference type="PROSITE" id="PS51257">
    <property type="entry name" value="PROKAR_LIPOPROTEIN"/>
    <property type="match status" value="1"/>
</dbReference>
<keyword evidence="1" id="KW-0732">Signal</keyword>